<evidence type="ECO:0000313" key="2">
    <source>
        <dbReference type="EMBL" id="TBW39973.1"/>
    </source>
</evidence>
<sequence length="92" mass="9621">MLLWIGLGAVAGWLCARHLAVGGLGLCLMSTTVLPLATFLVTNRFDLTILVAHLLFSAAVQVAYFLTNLSRESRVDVAAPRLSVPGGTLGAA</sequence>
<evidence type="ECO:0000313" key="3">
    <source>
        <dbReference type="Proteomes" id="UP000292781"/>
    </source>
</evidence>
<keyword evidence="1" id="KW-0812">Transmembrane</keyword>
<keyword evidence="3" id="KW-1185">Reference proteome</keyword>
<gene>
    <name evidence="2" type="ORF">EYW49_04695</name>
</gene>
<protein>
    <submittedName>
        <fullName evidence="2">Uncharacterized protein</fullName>
    </submittedName>
</protein>
<dbReference type="RefSeq" id="WP_131306724.1">
    <property type="nucleotide sequence ID" value="NZ_SJFN01000005.1"/>
</dbReference>
<reference evidence="2 3" key="1">
    <citation type="submission" date="2019-02" db="EMBL/GenBank/DDBJ databases">
        <title>Siculibacillus lacustris gen. nov., sp. nov., a new rosette-forming bacterium isolated from a freshwater crater lake (Lake St. Ana, Romania).</title>
        <authorList>
            <person name="Felfoldi T."/>
            <person name="Marton Z."/>
            <person name="Szabo A."/>
            <person name="Mentes A."/>
            <person name="Boka K."/>
            <person name="Marialigeti K."/>
            <person name="Mathe I."/>
            <person name="Koncz M."/>
            <person name="Schumann P."/>
            <person name="Toth E."/>
        </authorList>
    </citation>
    <scope>NUCLEOTIDE SEQUENCE [LARGE SCALE GENOMIC DNA]</scope>
    <source>
        <strain evidence="2 3">SA-279</strain>
    </source>
</reference>
<keyword evidence="1" id="KW-1133">Transmembrane helix</keyword>
<organism evidence="2 3">
    <name type="scientific">Siculibacillus lacustris</name>
    <dbReference type="NCBI Taxonomy" id="1549641"/>
    <lineage>
        <taxon>Bacteria</taxon>
        <taxon>Pseudomonadati</taxon>
        <taxon>Pseudomonadota</taxon>
        <taxon>Alphaproteobacteria</taxon>
        <taxon>Hyphomicrobiales</taxon>
        <taxon>Ancalomicrobiaceae</taxon>
        <taxon>Siculibacillus</taxon>
    </lineage>
</organism>
<feature type="transmembrane region" description="Helical" evidence="1">
    <location>
        <begin position="47"/>
        <end position="66"/>
    </location>
</feature>
<dbReference type="Proteomes" id="UP000292781">
    <property type="component" value="Unassembled WGS sequence"/>
</dbReference>
<keyword evidence="1" id="KW-0472">Membrane</keyword>
<proteinExistence type="predicted"/>
<name>A0A4Q9VVY7_9HYPH</name>
<accession>A0A4Q9VVY7</accession>
<evidence type="ECO:0000256" key="1">
    <source>
        <dbReference type="SAM" id="Phobius"/>
    </source>
</evidence>
<comment type="caution">
    <text evidence="2">The sequence shown here is derived from an EMBL/GenBank/DDBJ whole genome shotgun (WGS) entry which is preliminary data.</text>
</comment>
<dbReference type="EMBL" id="SJFN01000005">
    <property type="protein sequence ID" value="TBW39973.1"/>
    <property type="molecule type" value="Genomic_DNA"/>
</dbReference>
<dbReference type="AlphaFoldDB" id="A0A4Q9VVY7"/>